<sequence length="275" mass="28779">MRWIVLASLLIASGPALATNCEHEADRSFDVDAAGLRTLATHFGSTDLRLRGVPGLAKVEVRARACASDADDLDRLVLNHRVDGDRLVVESERHRGSFSFSIFGSHYAYLDIEIRMPASLAVEVDSGSGDIDARDLASLEFDAGSGDLNVQNIAGELVVSVGSGDVEGSDIGRFHLKSTGSGDITLDDIRGDVEVGGVGSGDLTFRKVGGSVRIDHVGSGDVDLRDVTGDVTLDSIGSGDLDAADVRGNLTVKSSGSGDVYHRNIGGKVDVPDSD</sequence>
<dbReference type="Pfam" id="PF13349">
    <property type="entry name" value="DUF4097"/>
    <property type="match status" value="1"/>
</dbReference>
<organism evidence="3 4">
    <name type="scientific">Dokdonella immobilis</name>
    <dbReference type="NCBI Taxonomy" id="578942"/>
    <lineage>
        <taxon>Bacteria</taxon>
        <taxon>Pseudomonadati</taxon>
        <taxon>Pseudomonadota</taxon>
        <taxon>Gammaproteobacteria</taxon>
        <taxon>Lysobacterales</taxon>
        <taxon>Rhodanobacteraceae</taxon>
        <taxon>Dokdonella</taxon>
    </lineage>
</organism>
<reference evidence="3 4" key="1">
    <citation type="submission" date="2016-10" db="EMBL/GenBank/DDBJ databases">
        <authorList>
            <person name="de Groot N.N."/>
        </authorList>
    </citation>
    <scope>NUCLEOTIDE SEQUENCE [LARGE SCALE GENOMIC DNA]</scope>
    <source>
        <strain evidence="3 4">CGMCC 1.7659</strain>
    </source>
</reference>
<dbReference type="AlphaFoldDB" id="A0A1I4ZE95"/>
<evidence type="ECO:0000259" key="2">
    <source>
        <dbReference type="Pfam" id="PF13349"/>
    </source>
</evidence>
<proteinExistence type="predicted"/>
<evidence type="ECO:0000313" key="4">
    <source>
        <dbReference type="Proteomes" id="UP000198575"/>
    </source>
</evidence>
<dbReference type="EMBL" id="FOVF01000025">
    <property type="protein sequence ID" value="SFN48517.1"/>
    <property type="molecule type" value="Genomic_DNA"/>
</dbReference>
<accession>A0A1I4ZE95</accession>
<name>A0A1I4ZE95_9GAMM</name>
<feature type="signal peptide" evidence="1">
    <location>
        <begin position="1"/>
        <end position="18"/>
    </location>
</feature>
<evidence type="ECO:0000256" key="1">
    <source>
        <dbReference type="SAM" id="SignalP"/>
    </source>
</evidence>
<evidence type="ECO:0000313" key="3">
    <source>
        <dbReference type="EMBL" id="SFN48517.1"/>
    </source>
</evidence>
<dbReference type="RefSeq" id="WP_175498110.1">
    <property type="nucleotide sequence ID" value="NZ_FOVF01000025.1"/>
</dbReference>
<feature type="domain" description="DUF4097" evidence="2">
    <location>
        <begin position="79"/>
        <end position="188"/>
    </location>
</feature>
<dbReference type="InterPro" id="IPR025164">
    <property type="entry name" value="Toastrack_DUF4097"/>
</dbReference>
<dbReference type="Proteomes" id="UP000198575">
    <property type="component" value="Unassembled WGS sequence"/>
</dbReference>
<keyword evidence="1" id="KW-0732">Signal</keyword>
<dbReference type="Gene3D" id="2.160.20.120">
    <property type="match status" value="1"/>
</dbReference>
<protein>
    <submittedName>
        <fullName evidence="3">Putative adhesin</fullName>
    </submittedName>
</protein>
<gene>
    <name evidence="3" type="ORF">SAMN05216289_12512</name>
</gene>
<keyword evidence="4" id="KW-1185">Reference proteome</keyword>
<dbReference type="STRING" id="578942.SAMN05216289_12512"/>
<feature type="chain" id="PRO_5011647649" evidence="1">
    <location>
        <begin position="19"/>
        <end position="275"/>
    </location>
</feature>